<dbReference type="Proteomes" id="UP001162164">
    <property type="component" value="Unassembled WGS sequence"/>
</dbReference>
<feature type="coiled-coil region" evidence="1">
    <location>
        <begin position="162"/>
        <end position="212"/>
    </location>
</feature>
<reference evidence="2" key="1">
    <citation type="journal article" date="2023" name="Insect Mol. Biol.">
        <title>Genome sequencing provides insights into the evolution of gene families encoding plant cell wall-degrading enzymes in longhorned beetles.</title>
        <authorList>
            <person name="Shin N.R."/>
            <person name="Okamura Y."/>
            <person name="Kirsch R."/>
            <person name="Pauchet Y."/>
        </authorList>
    </citation>
    <scope>NUCLEOTIDE SEQUENCE</scope>
    <source>
        <strain evidence="2">MMC_N1</strain>
    </source>
</reference>
<comment type="caution">
    <text evidence="2">The sequence shown here is derived from an EMBL/GenBank/DDBJ whole genome shotgun (WGS) entry which is preliminary data.</text>
</comment>
<evidence type="ECO:0000313" key="3">
    <source>
        <dbReference type="Proteomes" id="UP001162164"/>
    </source>
</evidence>
<name>A0ABQ9ISU0_9CUCU</name>
<feature type="coiled-coil region" evidence="1">
    <location>
        <begin position="98"/>
        <end position="132"/>
    </location>
</feature>
<evidence type="ECO:0000256" key="1">
    <source>
        <dbReference type="SAM" id="Coils"/>
    </source>
</evidence>
<protein>
    <submittedName>
        <fullName evidence="2">Uncharacterized protein</fullName>
    </submittedName>
</protein>
<sequence>MQNSIPIPKIDAKDPETNELQSSAHLISRVKTLEQIIFDVKTEMGKMIEKDCVNCDTLRNVSEKLEQTLLVEKEPNDTFNIEMQERYFTDASLQTDFVECFEEKVKKLEDENKELCAKCSELENCVELLRNEYEKCEDYWQNKVDEERQMFEAEQKINSDKLAELILKMREYEEQYANQEILDSRLPTIEETYNLEKQFTDLEQEFEDYKAQSENELF</sequence>
<keyword evidence="1" id="KW-0175">Coiled coil</keyword>
<gene>
    <name evidence="2" type="ORF">NQ317_009784</name>
</gene>
<evidence type="ECO:0000313" key="2">
    <source>
        <dbReference type="EMBL" id="KAJ8963696.1"/>
    </source>
</evidence>
<accession>A0ABQ9ISU0</accession>
<dbReference type="EMBL" id="JAPWTJ010003005">
    <property type="protein sequence ID" value="KAJ8963696.1"/>
    <property type="molecule type" value="Genomic_DNA"/>
</dbReference>
<organism evidence="2 3">
    <name type="scientific">Molorchus minor</name>
    <dbReference type="NCBI Taxonomy" id="1323400"/>
    <lineage>
        <taxon>Eukaryota</taxon>
        <taxon>Metazoa</taxon>
        <taxon>Ecdysozoa</taxon>
        <taxon>Arthropoda</taxon>
        <taxon>Hexapoda</taxon>
        <taxon>Insecta</taxon>
        <taxon>Pterygota</taxon>
        <taxon>Neoptera</taxon>
        <taxon>Endopterygota</taxon>
        <taxon>Coleoptera</taxon>
        <taxon>Polyphaga</taxon>
        <taxon>Cucujiformia</taxon>
        <taxon>Chrysomeloidea</taxon>
        <taxon>Cerambycidae</taxon>
        <taxon>Lamiinae</taxon>
        <taxon>Monochamini</taxon>
        <taxon>Molorchus</taxon>
    </lineage>
</organism>
<keyword evidence="3" id="KW-1185">Reference proteome</keyword>
<proteinExistence type="predicted"/>